<dbReference type="PANTHER" id="PTHR31286:SF178">
    <property type="entry name" value="DUF4283 DOMAIN-CONTAINING PROTEIN"/>
    <property type="match status" value="1"/>
</dbReference>
<dbReference type="InterPro" id="IPR025836">
    <property type="entry name" value="Zn_knuckle_CX2CX4HX4C"/>
</dbReference>
<feature type="domain" description="Zinc knuckle CX2CX4HX4C" evidence="2">
    <location>
        <begin position="174"/>
        <end position="221"/>
    </location>
</feature>
<evidence type="ECO:0000259" key="2">
    <source>
        <dbReference type="Pfam" id="PF14392"/>
    </source>
</evidence>
<gene>
    <name evidence="3" type="ORF">MERR_LOCUS44141</name>
</gene>
<dbReference type="InterPro" id="IPR025558">
    <property type="entry name" value="DUF4283"/>
</dbReference>
<proteinExistence type="predicted"/>
<dbReference type="EMBL" id="CACVBM020001662">
    <property type="protein sequence ID" value="CAA7056905.1"/>
    <property type="molecule type" value="Genomic_DNA"/>
</dbReference>
<dbReference type="OrthoDB" id="1109668at2759"/>
<sequence>MSAAMDRALMAMSLEEEEEDKPLMLPNRPESCSRGNNALSLIGRILNPDCQKISHLLVDLPRKWGKKGRIRGVALTKERFQFFFKSEQDLLDVLEKGVQCSNEWAVAMKRWVNKEPATFLQFVAVWVQIRNLPVNHYTSQKIWDIGEVLGEVKEIAFDDTENQSQPFVRVKIWFDVSKPLRRSKLIHLPDGEEVTVYFYYENLQKRCFNCHRLNHEKDFCPLLVKARQEQAAIRRTNVVVEKRKSEPVLKESDPLFGVLSEDQVGVNPITGKLKINPEVKKDRVKSTVAQVEKDPHAQKVVLRLESAPVITRDAGAISTGERMSGRFGPEDLRSHHLDSLKELKGEILRERSLVSEEEDINSRSQLD</sequence>
<protein>
    <recommendedName>
        <fullName evidence="5">DUF4283 domain-containing protein</fullName>
    </recommendedName>
</protein>
<evidence type="ECO:0008006" key="5">
    <source>
        <dbReference type="Google" id="ProtNLM"/>
    </source>
</evidence>
<dbReference type="InterPro" id="IPR040256">
    <property type="entry name" value="At4g02000-like"/>
</dbReference>
<organism evidence="3 4">
    <name type="scientific">Microthlaspi erraticum</name>
    <dbReference type="NCBI Taxonomy" id="1685480"/>
    <lineage>
        <taxon>Eukaryota</taxon>
        <taxon>Viridiplantae</taxon>
        <taxon>Streptophyta</taxon>
        <taxon>Embryophyta</taxon>
        <taxon>Tracheophyta</taxon>
        <taxon>Spermatophyta</taxon>
        <taxon>Magnoliopsida</taxon>
        <taxon>eudicotyledons</taxon>
        <taxon>Gunneridae</taxon>
        <taxon>Pentapetalae</taxon>
        <taxon>rosids</taxon>
        <taxon>malvids</taxon>
        <taxon>Brassicales</taxon>
        <taxon>Brassicaceae</taxon>
        <taxon>Coluteocarpeae</taxon>
        <taxon>Microthlaspi</taxon>
    </lineage>
</organism>
<evidence type="ECO:0000313" key="4">
    <source>
        <dbReference type="Proteomes" id="UP000467841"/>
    </source>
</evidence>
<accession>A0A6D2KUH4</accession>
<keyword evidence="4" id="KW-1185">Reference proteome</keyword>
<evidence type="ECO:0000313" key="3">
    <source>
        <dbReference type="EMBL" id="CAA7056905.1"/>
    </source>
</evidence>
<dbReference type="Pfam" id="PF14392">
    <property type="entry name" value="zf-CCHC_4"/>
    <property type="match status" value="1"/>
</dbReference>
<evidence type="ECO:0000259" key="1">
    <source>
        <dbReference type="Pfam" id="PF14111"/>
    </source>
</evidence>
<name>A0A6D2KUH4_9BRAS</name>
<feature type="domain" description="DUF4283" evidence="1">
    <location>
        <begin position="36"/>
        <end position="114"/>
    </location>
</feature>
<dbReference type="AlphaFoldDB" id="A0A6D2KUH4"/>
<reference evidence="3" key="1">
    <citation type="submission" date="2020-01" db="EMBL/GenBank/DDBJ databases">
        <authorList>
            <person name="Mishra B."/>
        </authorList>
    </citation>
    <scope>NUCLEOTIDE SEQUENCE [LARGE SCALE GENOMIC DNA]</scope>
</reference>
<comment type="caution">
    <text evidence="3">The sequence shown here is derived from an EMBL/GenBank/DDBJ whole genome shotgun (WGS) entry which is preliminary data.</text>
</comment>
<dbReference type="Pfam" id="PF14111">
    <property type="entry name" value="DUF4283"/>
    <property type="match status" value="1"/>
</dbReference>
<dbReference type="Proteomes" id="UP000467841">
    <property type="component" value="Unassembled WGS sequence"/>
</dbReference>
<dbReference type="PANTHER" id="PTHR31286">
    <property type="entry name" value="GLYCINE-RICH CELL WALL STRUCTURAL PROTEIN 1.8-LIKE"/>
    <property type="match status" value="1"/>
</dbReference>